<proteinExistence type="predicted"/>
<dbReference type="Pfam" id="PF06853">
    <property type="entry name" value="DUF1249"/>
    <property type="match status" value="1"/>
</dbReference>
<evidence type="ECO:0000313" key="2">
    <source>
        <dbReference type="Proteomes" id="UP000502699"/>
    </source>
</evidence>
<protein>
    <submittedName>
        <fullName evidence="1">DUF1249 domain-containing protein</fullName>
    </submittedName>
</protein>
<gene>
    <name evidence="1" type="ORF">GWK36_04445</name>
</gene>
<organism evidence="1 2">
    <name type="scientific">Caldichromatium japonicum</name>
    <dbReference type="NCBI Taxonomy" id="2699430"/>
    <lineage>
        <taxon>Bacteria</taxon>
        <taxon>Pseudomonadati</taxon>
        <taxon>Pseudomonadota</taxon>
        <taxon>Gammaproteobacteria</taxon>
        <taxon>Chromatiales</taxon>
        <taxon>Chromatiaceae</taxon>
        <taxon>Caldichromatium</taxon>
    </lineage>
</organism>
<sequence>MHLRRLAPGLRDYPLGRLISRCPGAVDLALEIEAQAPYTTSLRLTHLFAASAGHSEPDARLRVYHDARQVEILSLRQSILPLRVGYAPPALSDKWRANLFLSKWLQFCCSQGHGFAPTALDRSSCAVPADRLVRSPS</sequence>
<reference evidence="2" key="1">
    <citation type="submission" date="2020-01" db="EMBL/GenBank/DDBJ databases">
        <title>Caldichromatium gen. nov., sp. nov., a thermophilic purple sulfur bacterium member of the family Chromatiaceae isolated from Nakabusa hot spring, Japan.</title>
        <authorList>
            <person name="Saini M.K."/>
            <person name="Hanada S."/>
            <person name="Tank M."/>
        </authorList>
    </citation>
    <scope>NUCLEOTIDE SEQUENCE [LARGE SCALE GENOMIC DNA]</scope>
    <source>
        <strain evidence="2">No.7</strain>
    </source>
</reference>
<evidence type="ECO:0000313" key="1">
    <source>
        <dbReference type="EMBL" id="QIK39107.1"/>
    </source>
</evidence>
<dbReference type="PANTHER" id="PTHR38774:SF1">
    <property type="entry name" value="CYTOPLASMIC PROTEIN"/>
    <property type="match status" value="1"/>
</dbReference>
<keyword evidence="2" id="KW-1185">Reference proteome</keyword>
<dbReference type="EMBL" id="CP048029">
    <property type="protein sequence ID" value="QIK39107.1"/>
    <property type="molecule type" value="Genomic_DNA"/>
</dbReference>
<dbReference type="PANTHER" id="PTHR38774">
    <property type="entry name" value="CYTOPLASMIC PROTEIN-RELATED"/>
    <property type="match status" value="1"/>
</dbReference>
<dbReference type="Proteomes" id="UP000502699">
    <property type="component" value="Chromosome"/>
</dbReference>
<dbReference type="KEGG" id="cjap:GWK36_04445"/>
<accession>A0A6G7VH41</accession>
<dbReference type="AlphaFoldDB" id="A0A6G7VH41"/>
<dbReference type="InterPro" id="IPR009659">
    <property type="entry name" value="DUF1249"/>
</dbReference>
<name>A0A6G7VH41_9GAMM</name>